<dbReference type="Pfam" id="PF17963">
    <property type="entry name" value="Big_9"/>
    <property type="match status" value="3"/>
</dbReference>
<evidence type="ECO:0000313" key="1">
    <source>
        <dbReference type="EMBL" id="MBB4145874.1"/>
    </source>
</evidence>
<protein>
    <recommendedName>
        <fullName evidence="3">Tandem-95 repeat protein</fullName>
    </recommendedName>
</protein>
<dbReference type="SUPFAM" id="SSF49313">
    <property type="entry name" value="Cadherin-like"/>
    <property type="match status" value="1"/>
</dbReference>
<dbReference type="AlphaFoldDB" id="A0A7W6PTB1"/>
<dbReference type="Proteomes" id="UP000519897">
    <property type="component" value="Unassembled WGS sequence"/>
</dbReference>
<accession>A0A7W6PTB1</accession>
<dbReference type="EMBL" id="JACIEC010000013">
    <property type="protein sequence ID" value="MBB4145874.1"/>
    <property type="molecule type" value="Genomic_DNA"/>
</dbReference>
<dbReference type="Gene3D" id="2.60.40.2810">
    <property type="match status" value="2"/>
</dbReference>
<reference evidence="1 2" key="1">
    <citation type="submission" date="2020-08" db="EMBL/GenBank/DDBJ databases">
        <title>Genomic Encyclopedia of Type Strains, Phase IV (KMG-IV): sequencing the most valuable type-strain genomes for metagenomic binning, comparative biology and taxonomic classification.</title>
        <authorList>
            <person name="Goeker M."/>
        </authorList>
    </citation>
    <scope>NUCLEOTIDE SEQUENCE [LARGE SCALE GENOMIC DNA]</scope>
    <source>
        <strain evidence="1 2">DSM 29514</strain>
    </source>
</reference>
<comment type="caution">
    <text evidence="1">The sequence shown here is derived from an EMBL/GenBank/DDBJ whole genome shotgun (WGS) entry which is preliminary data.</text>
</comment>
<dbReference type="InterPro" id="IPR015919">
    <property type="entry name" value="Cadherin-like_sf"/>
</dbReference>
<proteinExistence type="predicted"/>
<evidence type="ECO:0008006" key="3">
    <source>
        <dbReference type="Google" id="ProtNLM"/>
    </source>
</evidence>
<name>A0A7W6PTB1_9HYPH</name>
<keyword evidence="2" id="KW-1185">Reference proteome</keyword>
<dbReference type="GO" id="GO:0016020">
    <property type="term" value="C:membrane"/>
    <property type="evidence" value="ECO:0007669"/>
    <property type="project" value="InterPro"/>
</dbReference>
<organism evidence="1 2">
    <name type="scientific">Rhizobium rhizoryzae</name>
    <dbReference type="NCBI Taxonomy" id="451876"/>
    <lineage>
        <taxon>Bacteria</taxon>
        <taxon>Pseudomonadati</taxon>
        <taxon>Pseudomonadota</taxon>
        <taxon>Alphaproteobacteria</taxon>
        <taxon>Hyphomicrobiales</taxon>
        <taxon>Rhizobiaceae</taxon>
        <taxon>Rhizobium/Agrobacterium group</taxon>
        <taxon>Rhizobium</taxon>
    </lineage>
</organism>
<evidence type="ECO:0000313" key="2">
    <source>
        <dbReference type="Proteomes" id="UP000519897"/>
    </source>
</evidence>
<sequence>MTGDSTYTPNKDFFGTDTASFRVFDSKGAFTIAKVAFTVNPINDAPIATNLFVTIDEDNPVSIAPVARDVDGDTLSFGIEAGKGPSNGSVIFNAQTGKFDYTPAKDFFGSDSFTYTVSDGKGGTTSATASIIINPINDAPALSDMTASTDEDNSVSFKLQAVDPEGDRLSFTIESGVSHGSLLLNTVTGDSTYTPNKDFFGTDTASFRVFDSAGAFTLVKATFTVIKPGDQLVLTGSAQLLSDQHTDVGIVGATPVYQDVALA</sequence>
<gene>
    <name evidence="1" type="ORF">GGQ72_004440</name>
</gene>
<dbReference type="NCBIfam" id="NF012211">
    <property type="entry name" value="tand_rpt_95"/>
    <property type="match status" value="3"/>
</dbReference>
<dbReference type="GO" id="GO:0005509">
    <property type="term" value="F:calcium ion binding"/>
    <property type="evidence" value="ECO:0007669"/>
    <property type="project" value="InterPro"/>
</dbReference>